<dbReference type="GO" id="GO:0005737">
    <property type="term" value="C:cytoplasm"/>
    <property type="evidence" value="ECO:0007669"/>
    <property type="project" value="UniProtKB-SubCell"/>
</dbReference>
<dbReference type="Pfam" id="PF01302">
    <property type="entry name" value="CAP_GLY"/>
    <property type="match status" value="1"/>
</dbReference>
<dbReference type="GO" id="GO:0051010">
    <property type="term" value="F:microtubule plus-end binding"/>
    <property type="evidence" value="ECO:0007669"/>
    <property type="project" value="TreeGrafter"/>
</dbReference>
<dbReference type="EMBL" id="FN668639">
    <property type="protein sequence ID" value="CBK20896.2"/>
    <property type="molecule type" value="Genomic_DNA"/>
</dbReference>
<dbReference type="InterPro" id="IPR045172">
    <property type="entry name" value="TBCB_Ubl"/>
</dbReference>
<evidence type="ECO:0000256" key="1">
    <source>
        <dbReference type="ARBA" id="ARBA00004496"/>
    </source>
</evidence>
<keyword evidence="2" id="KW-0963">Cytoplasm</keyword>
<dbReference type="AlphaFoldDB" id="D8LXA1"/>
<evidence type="ECO:0000313" key="8">
    <source>
        <dbReference type="Proteomes" id="UP000008312"/>
    </source>
</evidence>
<dbReference type="GO" id="GO:0043014">
    <property type="term" value="F:alpha-tubulin binding"/>
    <property type="evidence" value="ECO:0007669"/>
    <property type="project" value="InterPro"/>
</dbReference>
<dbReference type="InterPro" id="IPR000938">
    <property type="entry name" value="CAP-Gly_domain"/>
</dbReference>
<dbReference type="Gene3D" id="2.30.30.190">
    <property type="entry name" value="CAP Gly-rich-like domain"/>
    <property type="match status" value="1"/>
</dbReference>
<accession>D8LXA1</accession>
<evidence type="ECO:0000313" key="7">
    <source>
        <dbReference type="EMBL" id="CBK20896.2"/>
    </source>
</evidence>
<proteinExistence type="inferred from homology"/>
<dbReference type="SUPFAM" id="SSF74924">
    <property type="entry name" value="Cap-Gly domain"/>
    <property type="match status" value="1"/>
</dbReference>
<dbReference type="PANTHER" id="PTHR18916:SF85">
    <property type="entry name" value="TUBULIN-FOLDING COFACTOR B"/>
    <property type="match status" value="1"/>
</dbReference>
<dbReference type="PANTHER" id="PTHR18916">
    <property type="entry name" value="DYNACTIN 1-RELATED MICROTUBULE-BINDING"/>
    <property type="match status" value="1"/>
</dbReference>
<dbReference type="GO" id="GO:0007023">
    <property type="term" value="P:post-chaperonin tubulin folding pathway"/>
    <property type="evidence" value="ECO:0007669"/>
    <property type="project" value="InterPro"/>
</dbReference>
<dbReference type="GeneID" id="24918420"/>
<keyword evidence="3" id="KW-0143">Chaperone</keyword>
<dbReference type="InterPro" id="IPR029071">
    <property type="entry name" value="Ubiquitin-like_domsf"/>
</dbReference>
<dbReference type="PROSITE" id="PS50245">
    <property type="entry name" value="CAP_GLY_2"/>
    <property type="match status" value="1"/>
</dbReference>
<dbReference type="CDD" id="cd01789">
    <property type="entry name" value="Ubl_TBCB"/>
    <property type="match status" value="1"/>
</dbReference>
<keyword evidence="8" id="KW-1185">Reference proteome</keyword>
<organism evidence="7">
    <name type="scientific">Blastocystis hominis</name>
    <dbReference type="NCBI Taxonomy" id="12968"/>
    <lineage>
        <taxon>Eukaryota</taxon>
        <taxon>Sar</taxon>
        <taxon>Stramenopiles</taxon>
        <taxon>Bigyra</taxon>
        <taxon>Opalozoa</taxon>
        <taxon>Opalinata</taxon>
        <taxon>Blastocystidae</taxon>
        <taxon>Blastocystis</taxon>
    </lineage>
</organism>
<evidence type="ECO:0000256" key="3">
    <source>
        <dbReference type="ARBA" id="ARBA00023186"/>
    </source>
</evidence>
<dbReference type="FunCoup" id="D8LXA1">
    <property type="interactions" value="384"/>
</dbReference>
<dbReference type="GO" id="GO:0031122">
    <property type="term" value="P:cytoplasmic microtubule organization"/>
    <property type="evidence" value="ECO:0007669"/>
    <property type="project" value="TreeGrafter"/>
</dbReference>
<evidence type="ECO:0000256" key="4">
    <source>
        <dbReference type="ARBA" id="ARBA00025779"/>
    </source>
</evidence>
<dbReference type="OrthoDB" id="2130750at2759"/>
<gene>
    <name evidence="7" type="ORF">GSBLH_T00001143001</name>
</gene>
<dbReference type="GO" id="GO:0007021">
    <property type="term" value="P:tubulin complex assembly"/>
    <property type="evidence" value="ECO:0007669"/>
    <property type="project" value="InterPro"/>
</dbReference>
<evidence type="ECO:0008006" key="9">
    <source>
        <dbReference type="Google" id="ProtNLM"/>
    </source>
</evidence>
<protein>
    <recommendedName>
        <fullName evidence="9">CAP-Gly domain-containing protein</fullName>
    </recommendedName>
</protein>
<dbReference type="GO" id="GO:0005634">
    <property type="term" value="C:nucleus"/>
    <property type="evidence" value="ECO:0007669"/>
    <property type="project" value="TreeGrafter"/>
</dbReference>
<dbReference type="InterPro" id="IPR036859">
    <property type="entry name" value="CAP-Gly_dom_sf"/>
</dbReference>
<sequence length="273" mass="30595">MSIGLSQEDIDLVRSYVTARDGHEYDYVEDGVVCFDITHNYLKVRMHSVHMPITSTVFELKRKITTHSGTPPEFQRLELQSSSGMKIVDLLNNDATLQSYGFQNGMVVHCTDFNPNSLAKDGGLDDVSKVKKYTMSDEEYNKLQNTYRAYKKRVGENFDANKQYGADSVAHVKVDSRCEVSPGGRRGTVRWIGVLEEGSTTRGGYWVGVALDEPTGRNDGSFNGTRLFECGANYGVFVRGENVQIGDFPEEELDLDEEFCTFCFTHYVPVGSV</sequence>
<dbReference type="RefSeq" id="XP_012894944.1">
    <property type="nucleotide sequence ID" value="XM_013039490.1"/>
</dbReference>
<evidence type="ECO:0000256" key="2">
    <source>
        <dbReference type="ARBA" id="ARBA00022490"/>
    </source>
</evidence>
<reference evidence="7" key="1">
    <citation type="submission" date="2010-02" db="EMBL/GenBank/DDBJ databases">
        <title>Sequencing and annotation of the Blastocystis hominis genome.</title>
        <authorList>
            <person name="Wincker P."/>
        </authorList>
    </citation>
    <scope>NUCLEOTIDE SEQUENCE</scope>
    <source>
        <strain evidence="7">Singapore isolate B</strain>
    </source>
</reference>
<feature type="domain" description="CAP-Gly" evidence="6">
    <location>
        <begin position="197"/>
        <end position="239"/>
    </location>
</feature>
<dbReference type="SMART" id="SM01052">
    <property type="entry name" value="CAP_GLY"/>
    <property type="match status" value="1"/>
</dbReference>
<dbReference type="Proteomes" id="UP000008312">
    <property type="component" value="Unassembled WGS sequence"/>
</dbReference>
<evidence type="ECO:0000259" key="6">
    <source>
        <dbReference type="PROSITE" id="PS50245"/>
    </source>
</evidence>
<evidence type="ECO:0000259" key="5">
    <source>
        <dbReference type="PROSITE" id="PS50053"/>
    </source>
</evidence>
<dbReference type="Gene3D" id="3.10.20.90">
    <property type="entry name" value="Phosphatidylinositol 3-kinase Catalytic Subunit, Chain A, domain 1"/>
    <property type="match status" value="1"/>
</dbReference>
<comment type="subcellular location">
    <subcellularLocation>
        <location evidence="1">Cytoplasm</location>
    </subcellularLocation>
</comment>
<feature type="domain" description="Ubiquitin-like" evidence="5">
    <location>
        <begin position="35"/>
        <end position="109"/>
    </location>
</feature>
<name>D8LXA1_BLAHO</name>
<dbReference type="InParanoid" id="D8LXA1"/>
<dbReference type="GO" id="GO:0035371">
    <property type="term" value="C:microtubule plus-end"/>
    <property type="evidence" value="ECO:0007669"/>
    <property type="project" value="TreeGrafter"/>
</dbReference>
<dbReference type="PROSITE" id="PS50053">
    <property type="entry name" value="UBIQUITIN_2"/>
    <property type="match status" value="1"/>
</dbReference>
<dbReference type="InterPro" id="IPR000626">
    <property type="entry name" value="Ubiquitin-like_dom"/>
</dbReference>
<dbReference type="OMA" id="DQYEQRT"/>
<dbReference type="SUPFAM" id="SSF54236">
    <property type="entry name" value="Ubiquitin-like"/>
    <property type="match status" value="1"/>
</dbReference>
<comment type="similarity">
    <text evidence="4">Belongs to the TBCB family.</text>
</comment>
<dbReference type="Pfam" id="PF14560">
    <property type="entry name" value="Ubiquitin_2"/>
    <property type="match status" value="1"/>
</dbReference>